<organism evidence="6 7">
    <name type="scientific">Chironomus riparius</name>
    <dbReference type="NCBI Taxonomy" id="315576"/>
    <lineage>
        <taxon>Eukaryota</taxon>
        <taxon>Metazoa</taxon>
        <taxon>Ecdysozoa</taxon>
        <taxon>Arthropoda</taxon>
        <taxon>Hexapoda</taxon>
        <taxon>Insecta</taxon>
        <taxon>Pterygota</taxon>
        <taxon>Neoptera</taxon>
        <taxon>Endopterygota</taxon>
        <taxon>Diptera</taxon>
        <taxon>Nematocera</taxon>
        <taxon>Chironomoidea</taxon>
        <taxon>Chironomidae</taxon>
        <taxon>Chironominae</taxon>
        <taxon>Chironomus</taxon>
    </lineage>
</organism>
<keyword evidence="7" id="KW-1185">Reference proteome</keyword>
<evidence type="ECO:0000256" key="2">
    <source>
        <dbReference type="SAM" id="Coils"/>
    </source>
</evidence>
<proteinExistence type="predicted"/>
<keyword evidence="4" id="KW-0732">Signal</keyword>
<dbReference type="InterPro" id="IPR002181">
    <property type="entry name" value="Fibrinogen_a/b/g_C_dom"/>
</dbReference>
<dbReference type="Proteomes" id="UP001153620">
    <property type="component" value="Chromosome 1"/>
</dbReference>
<dbReference type="SUPFAM" id="SSF56496">
    <property type="entry name" value="Fibrinogen C-terminal domain-like"/>
    <property type="match status" value="1"/>
</dbReference>
<feature type="domain" description="Fibrinogen C-terminal" evidence="5">
    <location>
        <begin position="463"/>
        <end position="666"/>
    </location>
</feature>
<dbReference type="InterPro" id="IPR036056">
    <property type="entry name" value="Fibrinogen-like_C"/>
</dbReference>
<feature type="signal peptide" evidence="4">
    <location>
        <begin position="1"/>
        <end position="27"/>
    </location>
</feature>
<dbReference type="AlphaFoldDB" id="A0A9N9RQC1"/>
<name>A0A9N9RQC1_9DIPT</name>
<feature type="chain" id="PRO_5040139469" description="Fibrinogen C-terminal domain-containing protein" evidence="4">
    <location>
        <begin position="28"/>
        <end position="691"/>
    </location>
</feature>
<dbReference type="InterPro" id="IPR020837">
    <property type="entry name" value="Fibrinogen_CS"/>
</dbReference>
<feature type="region of interest" description="Disordered" evidence="3">
    <location>
        <begin position="45"/>
        <end position="72"/>
    </location>
</feature>
<dbReference type="Gene3D" id="3.90.215.10">
    <property type="entry name" value="Gamma Fibrinogen, chain A, domain 1"/>
    <property type="match status" value="1"/>
</dbReference>
<reference evidence="6" key="2">
    <citation type="submission" date="2022-10" db="EMBL/GenBank/DDBJ databases">
        <authorList>
            <consortium name="ENA_rothamsted_submissions"/>
            <consortium name="culmorum"/>
            <person name="King R."/>
        </authorList>
    </citation>
    <scope>NUCLEOTIDE SEQUENCE</scope>
</reference>
<keyword evidence="2" id="KW-0175">Coiled coil</keyword>
<dbReference type="InterPro" id="IPR014716">
    <property type="entry name" value="Fibrinogen_a/b/g_C_1"/>
</dbReference>
<evidence type="ECO:0000256" key="1">
    <source>
        <dbReference type="ARBA" id="ARBA00023157"/>
    </source>
</evidence>
<evidence type="ECO:0000256" key="4">
    <source>
        <dbReference type="SAM" id="SignalP"/>
    </source>
</evidence>
<dbReference type="OrthoDB" id="9990035at2759"/>
<gene>
    <name evidence="6" type="ORF">CHIRRI_LOCUS4527</name>
</gene>
<reference evidence="6" key="1">
    <citation type="submission" date="2022-01" db="EMBL/GenBank/DDBJ databases">
        <authorList>
            <person name="King R."/>
        </authorList>
    </citation>
    <scope>NUCLEOTIDE SEQUENCE</scope>
</reference>
<protein>
    <recommendedName>
        <fullName evidence="5">Fibrinogen C-terminal domain-containing protein</fullName>
    </recommendedName>
</protein>
<dbReference type="EMBL" id="OU895877">
    <property type="protein sequence ID" value="CAG9801605.1"/>
    <property type="molecule type" value="Genomic_DNA"/>
</dbReference>
<feature type="coiled-coil region" evidence="2">
    <location>
        <begin position="117"/>
        <end position="204"/>
    </location>
</feature>
<feature type="coiled-coil region" evidence="2">
    <location>
        <begin position="258"/>
        <end position="314"/>
    </location>
</feature>
<evidence type="ECO:0000259" key="5">
    <source>
        <dbReference type="PROSITE" id="PS51406"/>
    </source>
</evidence>
<dbReference type="PROSITE" id="PS00514">
    <property type="entry name" value="FIBRINOGEN_C_1"/>
    <property type="match status" value="1"/>
</dbReference>
<dbReference type="PANTHER" id="PTHR19143">
    <property type="entry name" value="FIBRINOGEN/TENASCIN/ANGIOPOEITIN"/>
    <property type="match status" value="1"/>
</dbReference>
<dbReference type="Pfam" id="PF00147">
    <property type="entry name" value="Fibrinogen_C"/>
    <property type="match status" value="1"/>
</dbReference>
<dbReference type="GO" id="GO:0005615">
    <property type="term" value="C:extracellular space"/>
    <property type="evidence" value="ECO:0007669"/>
    <property type="project" value="TreeGrafter"/>
</dbReference>
<sequence length="691" mass="80382">MARISIGSKKMLLLGLTILISTIFVNANKLLNTDSSEIEYENNDKFSDKLTHNNNVEKNNNRYDNNQNGDEQMPVNDQISLLSKRLEILTEHRQEDYRMLERSLHSFVQKHLHEYINVDIKKELKDLRAEIKILRQGVSPNQEKLTTWLSSSISELRTEIAELQESASNLSKTCHQRNLFADDLKRIRDEIKTFKLEINAIKSRQEKSDVLLRELREEITENSKDLWSSYEERRKKIEPSSTTFDYVRSEAEHKLRHYRLLRAQVQELESAQRLLQQRMAEIDNEKVIERLQNIEEKQKELENLNFNLSREISSFESSSKKSTLELLEDIADIETKIDHTIPEIRREITKVEIDSAQISSNQNILKEEDHNMARTIQALAVSISTLQNERSRQPNLDTELNRVKMEIDKLRTYVGLKSIGKEKSLSSHEMQRASENNKKNNDKIDTTVKLVKELEYVEKQYHNIIEALPSGCHEIETSDNELHMIAPADYPHPTLVKCIGPWTVIQKRHDGSVDFNRSWEEYAKGFGDPNDELWIGNELLHQLTKDNCTKLRIIIQDIENKTLYADYDSFYIATRSEGYRIDLGGYSGNASNALDYQNHMKFSSIDVDLDISHDHCAGEYEGGWWFSYCSHGNLNGRYNSGVTWYDLSNNEWMAVKTTLMMITKRQECLNENNEESYISSIDVNDNGSRTN</sequence>
<evidence type="ECO:0000256" key="3">
    <source>
        <dbReference type="SAM" id="MobiDB-lite"/>
    </source>
</evidence>
<dbReference type="PANTHER" id="PTHR19143:SF444">
    <property type="entry name" value="PROTEIN SCABROUS"/>
    <property type="match status" value="1"/>
</dbReference>
<evidence type="ECO:0000313" key="7">
    <source>
        <dbReference type="Proteomes" id="UP001153620"/>
    </source>
</evidence>
<dbReference type="PROSITE" id="PS51406">
    <property type="entry name" value="FIBRINOGEN_C_2"/>
    <property type="match status" value="1"/>
</dbReference>
<dbReference type="InterPro" id="IPR050373">
    <property type="entry name" value="Fibrinogen_C-term_domain"/>
</dbReference>
<dbReference type="SMART" id="SM00186">
    <property type="entry name" value="FBG"/>
    <property type="match status" value="1"/>
</dbReference>
<evidence type="ECO:0000313" key="6">
    <source>
        <dbReference type="EMBL" id="CAG9801605.1"/>
    </source>
</evidence>
<keyword evidence="1" id="KW-1015">Disulfide bond</keyword>
<accession>A0A9N9RQC1</accession>
<dbReference type="CDD" id="cd00087">
    <property type="entry name" value="FReD"/>
    <property type="match status" value="1"/>
</dbReference>